<dbReference type="OrthoDB" id="329359at2"/>
<gene>
    <name evidence="2" type="ORF">CH365_12420</name>
</gene>
<feature type="transmembrane region" description="Helical" evidence="1">
    <location>
        <begin position="24"/>
        <end position="48"/>
    </location>
</feature>
<accession>A0A2M9ZXM0</accession>
<keyword evidence="1" id="KW-1133">Transmembrane helix</keyword>
<dbReference type="Proteomes" id="UP000231843">
    <property type="component" value="Unassembled WGS sequence"/>
</dbReference>
<organism evidence="2 3">
    <name type="scientific">Leptospira neocaledonica</name>
    <dbReference type="NCBI Taxonomy" id="2023192"/>
    <lineage>
        <taxon>Bacteria</taxon>
        <taxon>Pseudomonadati</taxon>
        <taxon>Spirochaetota</taxon>
        <taxon>Spirochaetia</taxon>
        <taxon>Leptospirales</taxon>
        <taxon>Leptospiraceae</taxon>
        <taxon>Leptospira</taxon>
    </lineage>
</organism>
<name>A0A2M9ZXM0_9LEPT</name>
<evidence type="ECO:0000313" key="3">
    <source>
        <dbReference type="Proteomes" id="UP000231843"/>
    </source>
</evidence>
<protein>
    <submittedName>
        <fullName evidence="2">Uncharacterized protein</fullName>
    </submittedName>
</protein>
<sequence length="213" mass="24355">MLEPDMNFLKRFFGKIESPEEAEFFLNSASYILFLIGFLQSILFAFLLGSFRNFYMDVLLLFIFGIVIRFSRSRVSVILLCIYSLIILVGTTLTWFGIAAGGGNNIFLAFALLLLSIRAAYVSFQFHNLIGTKLIWKNFWIRHLIALGFAFVFSFSLFVSFILISKLLGITEMSSLYGEIIFESLPISYILLLLPGLPWVKERRMYTGSKIIS</sequence>
<reference evidence="2 3" key="1">
    <citation type="submission" date="2017-07" db="EMBL/GenBank/DDBJ databases">
        <title>Leptospira spp. isolated from tropical soils.</title>
        <authorList>
            <person name="Thibeaux R."/>
            <person name="Iraola G."/>
            <person name="Ferres I."/>
            <person name="Bierque E."/>
            <person name="Girault D."/>
            <person name="Soupe-Gilbert M.-E."/>
            <person name="Picardeau M."/>
            <person name="Goarant C."/>
        </authorList>
    </citation>
    <scope>NUCLEOTIDE SEQUENCE [LARGE SCALE GENOMIC DNA]</scope>
    <source>
        <strain evidence="2 3">ES4-C-A1</strain>
    </source>
</reference>
<comment type="caution">
    <text evidence="2">The sequence shown here is derived from an EMBL/GenBank/DDBJ whole genome shotgun (WGS) entry which is preliminary data.</text>
</comment>
<feature type="transmembrane region" description="Helical" evidence="1">
    <location>
        <begin position="180"/>
        <end position="200"/>
    </location>
</feature>
<dbReference type="AlphaFoldDB" id="A0A2M9ZXM0"/>
<keyword evidence="1" id="KW-0812">Transmembrane</keyword>
<evidence type="ECO:0000256" key="1">
    <source>
        <dbReference type="SAM" id="Phobius"/>
    </source>
</evidence>
<keyword evidence="3" id="KW-1185">Reference proteome</keyword>
<dbReference type="EMBL" id="NPEA01000006">
    <property type="protein sequence ID" value="PJZ76814.1"/>
    <property type="molecule type" value="Genomic_DNA"/>
</dbReference>
<feature type="transmembrane region" description="Helical" evidence="1">
    <location>
        <begin position="144"/>
        <end position="168"/>
    </location>
</feature>
<keyword evidence="1" id="KW-0472">Membrane</keyword>
<feature type="transmembrane region" description="Helical" evidence="1">
    <location>
        <begin position="106"/>
        <end position="124"/>
    </location>
</feature>
<proteinExistence type="predicted"/>
<feature type="transmembrane region" description="Helical" evidence="1">
    <location>
        <begin position="77"/>
        <end position="100"/>
    </location>
</feature>
<evidence type="ECO:0000313" key="2">
    <source>
        <dbReference type="EMBL" id="PJZ76814.1"/>
    </source>
</evidence>